<name>A0A7Z7PXD3_9FLAO</name>
<accession>A0A7Z7PXD3</accession>
<proteinExistence type="predicted"/>
<evidence type="ECO:0000313" key="3">
    <source>
        <dbReference type="Proteomes" id="UP000254876"/>
    </source>
</evidence>
<feature type="coiled-coil region" evidence="1">
    <location>
        <begin position="290"/>
        <end position="321"/>
    </location>
</feature>
<dbReference type="RefSeq" id="WP_115172543.1">
    <property type="nucleotide sequence ID" value="NZ_JACLEQ010000012.1"/>
</dbReference>
<keyword evidence="1" id="KW-0175">Coiled coil</keyword>
<dbReference type="AlphaFoldDB" id="A0A7Z7PXD3"/>
<organism evidence="2 3">
    <name type="scientific">Elizabethkingia anophelis</name>
    <dbReference type="NCBI Taxonomy" id="1117645"/>
    <lineage>
        <taxon>Bacteria</taxon>
        <taxon>Pseudomonadati</taxon>
        <taxon>Bacteroidota</taxon>
        <taxon>Flavobacteriia</taxon>
        <taxon>Flavobacteriales</taxon>
        <taxon>Weeksellaceae</taxon>
        <taxon>Elizabethkingia</taxon>
    </lineage>
</organism>
<evidence type="ECO:0000256" key="1">
    <source>
        <dbReference type="SAM" id="Coils"/>
    </source>
</evidence>
<dbReference type="Proteomes" id="UP000254876">
    <property type="component" value="Unassembled WGS sequence"/>
</dbReference>
<protein>
    <submittedName>
        <fullName evidence="2">Uncharacterized protein</fullName>
    </submittedName>
</protein>
<sequence>MDKPKILTLNVTEKTRELLISNNFNITEGSLGKTVDISYFSEHIFCLPGHNIPNNLHEFDIIIVDLSNEEIKSFIKEEHVIEVNKTGAEVYLLCEPSMTLFDPRGVSVQKLLKGLEECYKKEFMLIVFQNEREYLPYNFFDKKSRKARNTLYSCFDFIPNLPGMYKKTGFETIVVEDYINNDFQKFLSKYSSEYIYHNIFEVPEIRVEESGKYIPNPHFYPLLTSNNNEVISYIYGDEKSQICLFPEVKDNSTFLLEFLQEIAPSINPNVFPFSTQIKWTADPHYALPNHMKLEEEKQELRKEYEEKIALKDDEIKNNEEKYKFLHNILTETGDSLVSALIQYLNWLGFENVVDMDEKVIEGNVKEEDIQIETSRGLLVIEVKGIGGTSKDSECSQIAKIKYRRSRERGEFDVFGLYIVNHQRHLPALKRQNPPFTAEQLSDAIDDERGLLTTWQLFNSFYEVESGIITKEQLRERFYDFGLIDFKSKDFIKLPGISEVFKNGSIIILTLENTKIKRGDHIFFDINGGFEQLQILEIKFDDQPVEEIENGEVGIKLNKPLNGKSTQLYIRL</sequence>
<evidence type="ECO:0000313" key="2">
    <source>
        <dbReference type="EMBL" id="STD05119.1"/>
    </source>
</evidence>
<gene>
    <name evidence="2" type="ORF">NCTC10588_02215</name>
</gene>
<comment type="caution">
    <text evidence="2">The sequence shown here is derived from an EMBL/GenBank/DDBJ whole genome shotgun (WGS) entry which is preliminary data.</text>
</comment>
<reference evidence="2 3" key="1">
    <citation type="submission" date="2018-06" db="EMBL/GenBank/DDBJ databases">
        <authorList>
            <consortium name="Pathogen Informatics"/>
            <person name="Doyle S."/>
        </authorList>
    </citation>
    <scope>NUCLEOTIDE SEQUENCE [LARGE SCALE GENOMIC DNA]</scope>
    <source>
        <strain evidence="2 3">NCTC10588</strain>
    </source>
</reference>
<dbReference type="EMBL" id="UFYD01000001">
    <property type="protein sequence ID" value="STD05119.1"/>
    <property type="molecule type" value="Genomic_DNA"/>
</dbReference>